<comment type="caution">
    <text evidence="5">The sequence shown here is derived from an EMBL/GenBank/DDBJ whole genome shotgun (WGS) entry which is preliminary data.</text>
</comment>
<keyword evidence="4" id="KW-1133">Transmembrane helix</keyword>
<feature type="coiled-coil region" evidence="2">
    <location>
        <begin position="456"/>
        <end position="490"/>
    </location>
</feature>
<keyword evidence="6" id="KW-1185">Reference proteome</keyword>
<feature type="coiled-coil region" evidence="2">
    <location>
        <begin position="530"/>
        <end position="557"/>
    </location>
</feature>
<dbReference type="InterPro" id="IPR015421">
    <property type="entry name" value="PyrdxlP-dep_Trfase_major"/>
</dbReference>
<dbReference type="SUPFAM" id="SSF48371">
    <property type="entry name" value="ARM repeat"/>
    <property type="match status" value="2"/>
</dbReference>
<dbReference type="InterPro" id="IPR026003">
    <property type="entry name" value="Cohesin_HEAT"/>
</dbReference>
<dbReference type="EMBL" id="CAXAMN010028805">
    <property type="protein sequence ID" value="CAK9117781.1"/>
    <property type="molecule type" value="Genomic_DNA"/>
</dbReference>
<dbReference type="InterPro" id="IPR000357">
    <property type="entry name" value="HEAT"/>
</dbReference>
<dbReference type="PANTHER" id="PTHR30244">
    <property type="entry name" value="TRANSAMINASE"/>
    <property type="match status" value="1"/>
</dbReference>
<dbReference type="SMART" id="SM00567">
    <property type="entry name" value="EZ_HEAT"/>
    <property type="match status" value="7"/>
</dbReference>
<dbReference type="InterPro" id="IPR016024">
    <property type="entry name" value="ARM-type_fold"/>
</dbReference>
<dbReference type="InterPro" id="IPR015424">
    <property type="entry name" value="PyrdxlP-dep_Trfase"/>
</dbReference>
<dbReference type="InterPro" id="IPR011989">
    <property type="entry name" value="ARM-like"/>
</dbReference>
<feature type="region of interest" description="Disordered" evidence="3">
    <location>
        <begin position="578"/>
        <end position="604"/>
    </location>
</feature>
<dbReference type="InterPro" id="IPR015422">
    <property type="entry name" value="PyrdxlP-dep_Trfase_small"/>
</dbReference>
<evidence type="ECO:0000313" key="6">
    <source>
        <dbReference type="Proteomes" id="UP001642484"/>
    </source>
</evidence>
<organism evidence="5 6">
    <name type="scientific">Durusdinium trenchii</name>
    <dbReference type="NCBI Taxonomy" id="1381693"/>
    <lineage>
        <taxon>Eukaryota</taxon>
        <taxon>Sar</taxon>
        <taxon>Alveolata</taxon>
        <taxon>Dinophyceae</taxon>
        <taxon>Suessiales</taxon>
        <taxon>Symbiodiniaceae</taxon>
        <taxon>Durusdinium</taxon>
    </lineage>
</organism>
<sequence>MAADGYTMGKMWNPSLYIGSILDSHEHRVAILPKRIKDSMPSPEPKPGDSGWLYRVLEPYYSRECVDNVMSAMLEGQISSGAAWPRKMVQEICSLYQVPVALPTSSGASALHVAFLACNLGPQDTVLLPALTMVAVANMVKMVGAKPIYCDCAEDSVNPGVPELLEKATPRTKAVIVCHTYGVACKDIVSIRDLCKEKGWWLVEDICEAMGTRADNGELVGTFGDFAVTSLYANKPITAGDGGWVHARDKKHHDRLKSLVNHGFDPAYHFLHFEVAPNAKMNGLGAAFVCSQVKTLPEVMQYRGKIASWYRQELADVASSLRCIEQRQIDAPWVFGVETTNRKARDELRDHLALYGIETRNYFYPLHLEPANFYGDEVGVYDIPLPRSEHLAQVMPVSCKGTVIRAFYKPDAAIPAPSRKHGWVDAERSKLLNCEPLADQGQSSVRMPLPREAKRNDDLQEQLRSSRVEAQELREEMLKMREELHHAEARRLKELPKLKSELKQRLASQANGVREGQTDLPSDWTDWISSLQAEYHLQEVEEEVRELEAQLDQAASGQGSMQRRHSMIVGDGRLSHATAQAEGTSRQSQFQSHQLQQAGSGGIPLDSNVNDTLSALTKPDAHHDAILVGLRLVSSKAELLGNHQGLAEVVSRHLASGHPEVVSAAARSLGSLGEAGARYADHVAAVIRWPNPSVRLAAVEALGRFGRAAARHAGKLVKVASDPKLQDDELKVAAVAALGQVGGDLTQVPSVASLLSDKSPHVQGAACLTLTSLGPFAEEHTQSIAAKLEQDETRLAAAAALAKLPPGSAKPFVKDIVSKALGDGDPQVREAAVEVLSKADAEVFEECQGPLTELLKHKHPGVRACAALCFAHFGAKALPAAGEIAQLLTDAEEDLSWLPLHLGGTRRREPAERRKPRCAAVLALGAMCSQEHGAAVQELLDEGDWEVRSCTLEALAGYSSSDADLIERIAALLDDDTYAVRAKACFLLGKVQATNQADRLSEMLTDKSQAVRREAVTALGTFGSAAATYAYEVACLLLSDPSGKVRSAAAKALGALGESGRPYASAVAMQLSDVDAETRSEASSKVQHEWVEKADLWEALCKAYTADPGEWRTQRGRKVDWPSKDGDTGKDWFSRLYYVHTLITKHDAVMCDKCGEWGATDLDFFECEQCQGTWCDGCAERGPDKRFVLTAGTAVVAAMLSAANAAILRCAMVVLTITTAQYSQNRKKTNRMMTRMTRKMSRRKDDQE</sequence>
<feature type="compositionally biased region" description="Low complexity" evidence="3">
    <location>
        <begin position="585"/>
        <end position="598"/>
    </location>
</feature>
<dbReference type="Gene3D" id="3.40.640.10">
    <property type="entry name" value="Type I PLP-dependent aspartate aminotransferase-like (Major domain)"/>
    <property type="match status" value="1"/>
</dbReference>
<keyword evidence="4" id="KW-0472">Membrane</keyword>
<keyword evidence="4" id="KW-0812">Transmembrane</keyword>
<name>A0ABP0T007_9DINO</name>
<reference evidence="5 6" key="1">
    <citation type="submission" date="2024-02" db="EMBL/GenBank/DDBJ databases">
        <authorList>
            <person name="Chen Y."/>
            <person name="Shah S."/>
            <person name="Dougan E. K."/>
            <person name="Thang M."/>
            <person name="Chan C."/>
        </authorList>
    </citation>
    <scope>NUCLEOTIDE SEQUENCE [LARGE SCALE GENOMIC DNA]</scope>
</reference>
<keyword evidence="2" id="KW-0175">Coiled coil</keyword>
<dbReference type="Pfam" id="PF02985">
    <property type="entry name" value="HEAT"/>
    <property type="match status" value="1"/>
</dbReference>
<dbReference type="Pfam" id="PF12765">
    <property type="entry name" value="Cohesin_HEAT"/>
    <property type="match status" value="1"/>
</dbReference>
<dbReference type="Proteomes" id="UP001642484">
    <property type="component" value="Unassembled WGS sequence"/>
</dbReference>
<protein>
    <submittedName>
        <fullName evidence="5">Uncharacterized protein</fullName>
    </submittedName>
</protein>
<dbReference type="Gene3D" id="1.25.10.10">
    <property type="entry name" value="Leucine-rich Repeat Variant"/>
    <property type="match status" value="3"/>
</dbReference>
<dbReference type="Pfam" id="PF13646">
    <property type="entry name" value="HEAT_2"/>
    <property type="match status" value="1"/>
</dbReference>
<evidence type="ECO:0000256" key="4">
    <source>
        <dbReference type="SAM" id="Phobius"/>
    </source>
</evidence>
<dbReference type="Pfam" id="PF01041">
    <property type="entry name" value="DegT_DnrJ_EryC1"/>
    <property type="match status" value="1"/>
</dbReference>
<dbReference type="Gene3D" id="3.90.1150.10">
    <property type="entry name" value="Aspartate Aminotransferase, domain 1"/>
    <property type="match status" value="1"/>
</dbReference>
<evidence type="ECO:0000256" key="1">
    <source>
        <dbReference type="ARBA" id="ARBA00022737"/>
    </source>
</evidence>
<dbReference type="InterPro" id="IPR000653">
    <property type="entry name" value="DegT/StrS_aminotransferase"/>
</dbReference>
<keyword evidence="1" id="KW-0677">Repeat</keyword>
<dbReference type="PANTHER" id="PTHR30244:SF34">
    <property type="entry name" value="DTDP-4-AMINO-4,6-DIDEOXYGALACTOSE TRANSAMINASE"/>
    <property type="match status" value="1"/>
</dbReference>
<feature type="transmembrane region" description="Helical" evidence="4">
    <location>
        <begin position="1187"/>
        <end position="1218"/>
    </location>
</feature>
<proteinExistence type="predicted"/>
<evidence type="ECO:0000256" key="2">
    <source>
        <dbReference type="SAM" id="Coils"/>
    </source>
</evidence>
<gene>
    <name evidence="5" type="ORF">CCMP2556_LOCUS55036</name>
</gene>
<evidence type="ECO:0000313" key="5">
    <source>
        <dbReference type="EMBL" id="CAK9117781.1"/>
    </source>
</evidence>
<dbReference type="InterPro" id="IPR004155">
    <property type="entry name" value="PBS_lyase_HEAT"/>
</dbReference>
<dbReference type="SUPFAM" id="SSF53383">
    <property type="entry name" value="PLP-dependent transferases"/>
    <property type="match status" value="1"/>
</dbReference>
<evidence type="ECO:0000256" key="3">
    <source>
        <dbReference type="SAM" id="MobiDB-lite"/>
    </source>
</evidence>
<accession>A0ABP0T007</accession>